<gene>
    <name evidence="1" type="ORF">GCM10023353_18010</name>
</gene>
<reference evidence="2" key="1">
    <citation type="journal article" date="2019" name="Int. J. Syst. Evol. Microbiol.">
        <title>The Global Catalogue of Microorganisms (GCM) 10K type strain sequencing project: providing services to taxonomists for standard genome sequencing and annotation.</title>
        <authorList>
            <consortium name="The Broad Institute Genomics Platform"/>
            <consortium name="The Broad Institute Genome Sequencing Center for Infectious Disease"/>
            <person name="Wu L."/>
            <person name="Ma J."/>
        </authorList>
    </citation>
    <scope>NUCLEOTIDE SEQUENCE [LARGE SCALE GENOMIC DNA]</scope>
    <source>
        <strain evidence="2">JCM 18542</strain>
    </source>
</reference>
<comment type="caution">
    <text evidence="1">The sequence shown here is derived from an EMBL/GenBank/DDBJ whole genome shotgun (WGS) entry which is preliminary data.</text>
</comment>
<protein>
    <submittedName>
        <fullName evidence="1">DUF1660 family phage protein</fullName>
    </submittedName>
</protein>
<dbReference type="EMBL" id="BAABKQ010000001">
    <property type="protein sequence ID" value="GAA4813436.1"/>
    <property type="molecule type" value="Genomic_DNA"/>
</dbReference>
<evidence type="ECO:0000313" key="2">
    <source>
        <dbReference type="Proteomes" id="UP001500839"/>
    </source>
</evidence>
<sequence>MMRLDGGRNGKTTRMIACHVFGHRYRFSVQGRVMAWDCGRCGRPGGSKMYDTEEHALAYATAFDREDSADLGRRAPLLGMFPLRIAHAVRRRSRG</sequence>
<organism evidence="1 2">
    <name type="scientific">Tomitella cavernea</name>
    <dbReference type="NCBI Taxonomy" id="1387982"/>
    <lineage>
        <taxon>Bacteria</taxon>
        <taxon>Bacillati</taxon>
        <taxon>Actinomycetota</taxon>
        <taxon>Actinomycetes</taxon>
        <taxon>Mycobacteriales</taxon>
        <taxon>Tomitella</taxon>
    </lineage>
</organism>
<dbReference type="Proteomes" id="UP001500839">
    <property type="component" value="Unassembled WGS sequence"/>
</dbReference>
<proteinExistence type="predicted"/>
<evidence type="ECO:0000313" key="1">
    <source>
        <dbReference type="EMBL" id="GAA4813436.1"/>
    </source>
</evidence>
<accession>A0ABP9CRT7</accession>
<keyword evidence="2" id="KW-1185">Reference proteome</keyword>
<name>A0ABP9CRT7_9ACTN</name>